<sequence length="173" mass="19945">MKHSSQSWDNARLIWLLRHNISNYTNQTEIEDQYNVLGSTDATVFQHINILQKHVIHSRCSYSDCPQLERSTQSCQIIFRKKNGCYPNVLEDFSYEQAGRCGTSVPENFWGDTFESDMLMEDGSRRIIECSAAKRIYSPKQFLINPPFCILDISSESRTSTRALPDTLMIGEH</sequence>
<protein>
    <submittedName>
        <fullName evidence="1">Uncharacterized protein</fullName>
    </submittedName>
</protein>
<name>A0A815Z146_9BILA</name>
<reference evidence="1" key="1">
    <citation type="submission" date="2021-02" db="EMBL/GenBank/DDBJ databases">
        <authorList>
            <person name="Nowell W R."/>
        </authorList>
    </citation>
    <scope>NUCLEOTIDE SEQUENCE</scope>
</reference>
<organism evidence="1 3">
    <name type="scientific">Didymodactylos carnosus</name>
    <dbReference type="NCBI Taxonomy" id="1234261"/>
    <lineage>
        <taxon>Eukaryota</taxon>
        <taxon>Metazoa</taxon>
        <taxon>Spiralia</taxon>
        <taxon>Gnathifera</taxon>
        <taxon>Rotifera</taxon>
        <taxon>Eurotatoria</taxon>
        <taxon>Bdelloidea</taxon>
        <taxon>Philodinida</taxon>
        <taxon>Philodinidae</taxon>
        <taxon>Didymodactylos</taxon>
    </lineage>
</organism>
<dbReference type="Proteomes" id="UP000663829">
    <property type="component" value="Unassembled WGS sequence"/>
</dbReference>
<accession>A0A815Z146</accession>
<dbReference type="Proteomes" id="UP000681722">
    <property type="component" value="Unassembled WGS sequence"/>
</dbReference>
<gene>
    <name evidence="1" type="ORF">GPM918_LOCUS40776</name>
    <name evidence="2" type="ORF">SRO942_LOCUS41755</name>
</gene>
<proteinExistence type="predicted"/>
<evidence type="ECO:0000313" key="1">
    <source>
        <dbReference type="EMBL" id="CAF1576662.1"/>
    </source>
</evidence>
<keyword evidence="3" id="KW-1185">Reference proteome</keyword>
<dbReference type="AlphaFoldDB" id="A0A815Z146"/>
<evidence type="ECO:0000313" key="3">
    <source>
        <dbReference type="Proteomes" id="UP000663829"/>
    </source>
</evidence>
<dbReference type="EMBL" id="CAJOBC010096684">
    <property type="protein sequence ID" value="CAF4441950.1"/>
    <property type="molecule type" value="Genomic_DNA"/>
</dbReference>
<evidence type="ECO:0000313" key="2">
    <source>
        <dbReference type="EMBL" id="CAF4441950.1"/>
    </source>
</evidence>
<comment type="caution">
    <text evidence="1">The sequence shown here is derived from an EMBL/GenBank/DDBJ whole genome shotgun (WGS) entry which is preliminary data.</text>
</comment>
<dbReference type="EMBL" id="CAJNOQ010030791">
    <property type="protein sequence ID" value="CAF1576662.1"/>
    <property type="molecule type" value="Genomic_DNA"/>
</dbReference>
<feature type="non-terminal residue" evidence="1">
    <location>
        <position position="173"/>
    </location>
</feature>